<feature type="chain" id="PRO_5009314260" evidence="1">
    <location>
        <begin position="18"/>
        <end position="129"/>
    </location>
</feature>
<dbReference type="WBParaSite" id="L893_g32362.t1">
    <property type="protein sequence ID" value="L893_g32362.t1"/>
    <property type="gene ID" value="L893_g32362"/>
</dbReference>
<evidence type="ECO:0000313" key="3">
    <source>
        <dbReference type="WBParaSite" id="L893_g32362.t1"/>
    </source>
</evidence>
<protein>
    <submittedName>
        <fullName evidence="3">Secreted protein</fullName>
    </submittedName>
</protein>
<evidence type="ECO:0000256" key="1">
    <source>
        <dbReference type="SAM" id="SignalP"/>
    </source>
</evidence>
<reference evidence="3" key="1">
    <citation type="submission" date="2016-11" db="UniProtKB">
        <authorList>
            <consortium name="WormBaseParasite"/>
        </authorList>
    </citation>
    <scope>IDENTIFICATION</scope>
</reference>
<accession>A0A1I8A419</accession>
<dbReference type="AlphaFoldDB" id="A0A1I8A419"/>
<feature type="signal peptide" evidence="1">
    <location>
        <begin position="1"/>
        <end position="17"/>
    </location>
</feature>
<organism evidence="2 3">
    <name type="scientific">Steinernema glaseri</name>
    <dbReference type="NCBI Taxonomy" id="37863"/>
    <lineage>
        <taxon>Eukaryota</taxon>
        <taxon>Metazoa</taxon>
        <taxon>Ecdysozoa</taxon>
        <taxon>Nematoda</taxon>
        <taxon>Chromadorea</taxon>
        <taxon>Rhabditida</taxon>
        <taxon>Tylenchina</taxon>
        <taxon>Panagrolaimomorpha</taxon>
        <taxon>Strongyloidoidea</taxon>
        <taxon>Steinernematidae</taxon>
        <taxon>Steinernema</taxon>
    </lineage>
</organism>
<sequence length="129" mass="14220">MWTWCALLLGLALLASSAPLDEKRQNCDCEAIANRQATVIEGVGSLFAPSNQVEATCTKEESLLAGNHLFEFMGHMDAMESCAPSYPEFEVQTYNCTALNDLVSAFEKYAEDYVDSLNDTCRCGCEKNE</sequence>
<keyword evidence="1" id="KW-0732">Signal</keyword>
<name>A0A1I8A419_9BILA</name>
<keyword evidence="2" id="KW-1185">Reference proteome</keyword>
<dbReference type="Proteomes" id="UP000095287">
    <property type="component" value="Unplaced"/>
</dbReference>
<proteinExistence type="predicted"/>
<evidence type="ECO:0000313" key="2">
    <source>
        <dbReference type="Proteomes" id="UP000095287"/>
    </source>
</evidence>